<sequence length="783" mass="86853">MEPPVGSLPKNEEDDETLLYSVIRDLKGLMKEQNTILRQINQQQKTSETIIPVTVPSRSISAWDPLLQSFNQNIHPIIERWRRNLDTTLIFVGLFSAIITAFFVESLNAVKPDEAARTNELIANLTEIMIMLGTSGFESQRIAQPTLITPDGDDERFNFYCAISLIVSISIAAVAVACHAFVSSMARAQGDTIARLTELHQRWASAKRILGPGIEAIPQILVLPVAIFALGLMDKLFSSAIHLPKLSVSMLLAAAFASLGIVILGLAMALALVHGLRHPDTSPFRTSLFVILGSLIPGRSQDGPEEPSSNDEPDEKPLKSLTSANCEVFHLVLQETFDDQWLDRASAALSSIMIDYFRAKSSFLSFTPLSRLELDTLLHLLSAEASLQSNITAATVIAESGVLYYYWDSEHNRMGIDPTQRALLLQALVRASKHALPIGVHSPEWHMKSPFIHAMAVLINYPKAQDSITHPLLRVLSANSLKEAPSSVLVRVCGEASSYAILLIKEAIKQQLGNPRAFAQVSEANVNSAVQRVFGNYELEAHDAQDIVLSLIHRPKLKKYDQLSRFNQINWSSTRDHKIVIAGLVRWLSVHPCVLKAVTSFVDDVSPQFFHATHENQVYKAHNLLLVILNTLSVHDPESLSLCSAFLLKACSTYSWHAGADLTLSMISKFLALLVQHMPSWVGDPKQQTKTLRALAMVHGWIKSNFEIGSHLSQMSSTYWDFFTEESILERIEQIWSKIQSFPGVAEEDWSLAHTTLIPPVPTTGIDVMQRISLNEDIVVLPV</sequence>
<evidence type="ECO:0000313" key="5">
    <source>
        <dbReference type="Proteomes" id="UP001556367"/>
    </source>
</evidence>
<accession>A0ABR3JWX7</accession>
<proteinExistence type="predicted"/>
<feature type="transmembrane region" description="Helical" evidence="2">
    <location>
        <begin position="209"/>
        <end position="230"/>
    </location>
</feature>
<feature type="transmembrane region" description="Helical" evidence="2">
    <location>
        <begin position="157"/>
        <end position="182"/>
    </location>
</feature>
<evidence type="ECO:0000256" key="1">
    <source>
        <dbReference type="SAM" id="MobiDB-lite"/>
    </source>
</evidence>
<feature type="compositionally biased region" description="Acidic residues" evidence="1">
    <location>
        <begin position="303"/>
        <end position="314"/>
    </location>
</feature>
<keyword evidence="2" id="KW-1133">Transmembrane helix</keyword>
<evidence type="ECO:0000259" key="3">
    <source>
        <dbReference type="Pfam" id="PF20153"/>
    </source>
</evidence>
<evidence type="ECO:0000313" key="4">
    <source>
        <dbReference type="EMBL" id="KAL0959612.1"/>
    </source>
</evidence>
<reference evidence="5" key="1">
    <citation type="submission" date="2024-06" db="EMBL/GenBank/DDBJ databases">
        <title>Multi-omics analyses provide insights into the biosynthesis of the anticancer antibiotic pleurotin in Hohenbuehelia grisea.</title>
        <authorList>
            <person name="Weaver J.A."/>
            <person name="Alberti F."/>
        </authorList>
    </citation>
    <scope>NUCLEOTIDE SEQUENCE [LARGE SCALE GENOMIC DNA]</scope>
    <source>
        <strain evidence="5">T-177</strain>
    </source>
</reference>
<name>A0ABR3JWX7_9AGAR</name>
<gene>
    <name evidence="4" type="ORF">HGRIS_011316</name>
</gene>
<feature type="domain" description="DUF6535" evidence="3">
    <location>
        <begin position="63"/>
        <end position="237"/>
    </location>
</feature>
<organism evidence="4 5">
    <name type="scientific">Hohenbuehelia grisea</name>
    <dbReference type="NCBI Taxonomy" id="104357"/>
    <lineage>
        <taxon>Eukaryota</taxon>
        <taxon>Fungi</taxon>
        <taxon>Dikarya</taxon>
        <taxon>Basidiomycota</taxon>
        <taxon>Agaricomycotina</taxon>
        <taxon>Agaricomycetes</taxon>
        <taxon>Agaricomycetidae</taxon>
        <taxon>Agaricales</taxon>
        <taxon>Pleurotineae</taxon>
        <taxon>Pleurotaceae</taxon>
        <taxon>Hohenbuehelia</taxon>
    </lineage>
</organism>
<feature type="region of interest" description="Disordered" evidence="1">
    <location>
        <begin position="298"/>
        <end position="317"/>
    </location>
</feature>
<protein>
    <recommendedName>
        <fullName evidence="3">DUF6535 domain-containing protein</fullName>
    </recommendedName>
</protein>
<dbReference type="InterPro" id="IPR045338">
    <property type="entry name" value="DUF6535"/>
</dbReference>
<dbReference type="Pfam" id="PF20153">
    <property type="entry name" value="DUF6535"/>
    <property type="match status" value="1"/>
</dbReference>
<comment type="caution">
    <text evidence="4">The sequence shown here is derived from an EMBL/GenBank/DDBJ whole genome shotgun (WGS) entry which is preliminary data.</text>
</comment>
<feature type="transmembrane region" description="Helical" evidence="2">
    <location>
        <begin position="85"/>
        <end position="104"/>
    </location>
</feature>
<keyword evidence="2" id="KW-0472">Membrane</keyword>
<feature type="transmembrane region" description="Helical" evidence="2">
    <location>
        <begin position="250"/>
        <end position="273"/>
    </location>
</feature>
<evidence type="ECO:0000256" key="2">
    <source>
        <dbReference type="SAM" id="Phobius"/>
    </source>
</evidence>
<keyword evidence="2" id="KW-0812">Transmembrane</keyword>
<keyword evidence="5" id="KW-1185">Reference proteome</keyword>
<dbReference type="Proteomes" id="UP001556367">
    <property type="component" value="Unassembled WGS sequence"/>
</dbReference>
<dbReference type="EMBL" id="JASNQZ010000002">
    <property type="protein sequence ID" value="KAL0959612.1"/>
    <property type="molecule type" value="Genomic_DNA"/>
</dbReference>